<protein>
    <submittedName>
        <fullName evidence="1">Uncharacterized protein</fullName>
    </submittedName>
</protein>
<sequence length="80" mass="9238">MGLFYVFPLLTSNDTRPTNSTASSPTGRTLDKQANAWILLYAVLWLLSWLALTSWLYILSRAHGRLRRWIDRDAPVEVEM</sequence>
<dbReference type="Proteomes" id="UP001186974">
    <property type="component" value="Unassembled WGS sequence"/>
</dbReference>
<accession>A0ACC3DXW2</accession>
<comment type="caution">
    <text evidence="1">The sequence shown here is derived from an EMBL/GenBank/DDBJ whole genome shotgun (WGS) entry which is preliminary data.</text>
</comment>
<reference evidence="1" key="1">
    <citation type="submission" date="2024-09" db="EMBL/GenBank/DDBJ databases">
        <title>Black Yeasts Isolated from many extreme environments.</title>
        <authorList>
            <person name="Coleine C."/>
            <person name="Stajich J.E."/>
            <person name="Selbmann L."/>
        </authorList>
    </citation>
    <scope>NUCLEOTIDE SEQUENCE</scope>
    <source>
        <strain evidence="1">CCFEE 5737</strain>
    </source>
</reference>
<name>A0ACC3DXW2_9PEZI</name>
<dbReference type="EMBL" id="JAWDJW010000127">
    <property type="protein sequence ID" value="KAK3081565.1"/>
    <property type="molecule type" value="Genomic_DNA"/>
</dbReference>
<evidence type="ECO:0000313" key="2">
    <source>
        <dbReference type="Proteomes" id="UP001186974"/>
    </source>
</evidence>
<proteinExistence type="predicted"/>
<keyword evidence="2" id="KW-1185">Reference proteome</keyword>
<organism evidence="1 2">
    <name type="scientific">Coniosporium uncinatum</name>
    <dbReference type="NCBI Taxonomy" id="93489"/>
    <lineage>
        <taxon>Eukaryota</taxon>
        <taxon>Fungi</taxon>
        <taxon>Dikarya</taxon>
        <taxon>Ascomycota</taxon>
        <taxon>Pezizomycotina</taxon>
        <taxon>Dothideomycetes</taxon>
        <taxon>Dothideomycetes incertae sedis</taxon>
        <taxon>Coniosporium</taxon>
    </lineage>
</organism>
<evidence type="ECO:0000313" key="1">
    <source>
        <dbReference type="EMBL" id="KAK3081565.1"/>
    </source>
</evidence>
<gene>
    <name evidence="1" type="ORF">LTS18_005350</name>
</gene>